<dbReference type="AlphaFoldDB" id="A0A346NM55"/>
<proteinExistence type="inferred from homology"/>
<sequence>MKTILITGATDGLGLATAHALAETGHHLIVHGRDEKKLANMLNTIPNGVNITCLCAEFGDLRQVNAMGKIIRQKFKKIDVLINNAGVLKVPDNSQHMIDLRFRVNTLAPYILYLNLVEPLTGGRVINLSSAAQSTIDMDAITGKKVYHDDMQAYSQSKLALTLWTFALANDSDRACDFMAVNPGSLLATKMVKEGFGIAGKDIASAVDLLSALSLSTQYNNVNGRYFDNDIGDFGQAHPDAYRAELQSDILATMDGVFRQL</sequence>
<organism evidence="4 5">
    <name type="scientific">Salinimonas sediminis</name>
    <dbReference type="NCBI Taxonomy" id="2303538"/>
    <lineage>
        <taxon>Bacteria</taxon>
        <taxon>Pseudomonadati</taxon>
        <taxon>Pseudomonadota</taxon>
        <taxon>Gammaproteobacteria</taxon>
        <taxon>Alteromonadales</taxon>
        <taxon>Alteromonadaceae</taxon>
        <taxon>Alteromonas/Salinimonas group</taxon>
        <taxon>Salinimonas</taxon>
    </lineage>
</organism>
<name>A0A346NM55_9ALTE</name>
<dbReference type="RefSeq" id="WP_117316700.1">
    <property type="nucleotide sequence ID" value="NZ_CP031769.1"/>
</dbReference>
<evidence type="ECO:0000256" key="1">
    <source>
        <dbReference type="ARBA" id="ARBA00006484"/>
    </source>
</evidence>
<dbReference type="PROSITE" id="PS00061">
    <property type="entry name" value="ADH_SHORT"/>
    <property type="match status" value="1"/>
</dbReference>
<dbReference type="OrthoDB" id="109589at2"/>
<keyword evidence="2" id="KW-0560">Oxidoreductase</keyword>
<dbReference type="Pfam" id="PF00106">
    <property type="entry name" value="adh_short"/>
    <property type="match status" value="1"/>
</dbReference>
<reference evidence="4 5" key="1">
    <citation type="submission" date="2018-08" db="EMBL/GenBank/DDBJ databases">
        <title>Salinimonas sediminis sp. nov., a piezophilic bacterium isolated from a deep-sea sediment sample from the New Britain Trench.</title>
        <authorList>
            <person name="Cao J."/>
        </authorList>
    </citation>
    <scope>NUCLEOTIDE SEQUENCE [LARGE SCALE GENOMIC DNA]</scope>
    <source>
        <strain evidence="4 5">N102</strain>
    </source>
</reference>
<comment type="similarity">
    <text evidence="1 3">Belongs to the short-chain dehydrogenases/reductases (SDR) family.</text>
</comment>
<keyword evidence="5" id="KW-1185">Reference proteome</keyword>
<dbReference type="SUPFAM" id="SSF51735">
    <property type="entry name" value="NAD(P)-binding Rossmann-fold domains"/>
    <property type="match status" value="1"/>
</dbReference>
<dbReference type="PANTHER" id="PTHR24320">
    <property type="entry name" value="RETINOL DEHYDROGENASE"/>
    <property type="match status" value="1"/>
</dbReference>
<dbReference type="EMBL" id="CP031769">
    <property type="protein sequence ID" value="AXR06612.1"/>
    <property type="molecule type" value="Genomic_DNA"/>
</dbReference>
<accession>A0A346NM55</accession>
<dbReference type="KEGG" id="salm:D0Y50_09660"/>
<dbReference type="Gene3D" id="3.40.50.720">
    <property type="entry name" value="NAD(P)-binding Rossmann-like Domain"/>
    <property type="match status" value="1"/>
</dbReference>
<dbReference type="InterPro" id="IPR002347">
    <property type="entry name" value="SDR_fam"/>
</dbReference>
<dbReference type="PANTHER" id="PTHR24320:SF148">
    <property type="entry name" value="NAD(P)-BINDING ROSSMANN-FOLD SUPERFAMILY PROTEIN"/>
    <property type="match status" value="1"/>
</dbReference>
<gene>
    <name evidence="4" type="ORF">D0Y50_09660</name>
</gene>
<dbReference type="InterPro" id="IPR020904">
    <property type="entry name" value="Sc_DH/Rdtase_CS"/>
</dbReference>
<evidence type="ECO:0000256" key="3">
    <source>
        <dbReference type="RuleBase" id="RU000363"/>
    </source>
</evidence>
<protein>
    <submittedName>
        <fullName evidence="4">SDR family NAD(P)-dependent oxidoreductase</fullName>
    </submittedName>
</protein>
<dbReference type="PRINTS" id="PR00080">
    <property type="entry name" value="SDRFAMILY"/>
</dbReference>
<evidence type="ECO:0000256" key="2">
    <source>
        <dbReference type="ARBA" id="ARBA00023002"/>
    </source>
</evidence>
<dbReference type="PRINTS" id="PR00081">
    <property type="entry name" value="GDHRDH"/>
</dbReference>
<dbReference type="Proteomes" id="UP000262073">
    <property type="component" value="Chromosome"/>
</dbReference>
<evidence type="ECO:0000313" key="5">
    <source>
        <dbReference type="Proteomes" id="UP000262073"/>
    </source>
</evidence>
<dbReference type="GO" id="GO:0016491">
    <property type="term" value="F:oxidoreductase activity"/>
    <property type="evidence" value="ECO:0007669"/>
    <property type="project" value="UniProtKB-KW"/>
</dbReference>
<dbReference type="InterPro" id="IPR036291">
    <property type="entry name" value="NAD(P)-bd_dom_sf"/>
</dbReference>
<evidence type="ECO:0000313" key="4">
    <source>
        <dbReference type="EMBL" id="AXR06612.1"/>
    </source>
</evidence>